<feature type="transmembrane region" description="Helical" evidence="7">
    <location>
        <begin position="167"/>
        <end position="187"/>
    </location>
</feature>
<keyword evidence="4 7" id="KW-0812">Transmembrane</keyword>
<comment type="subcellular location">
    <subcellularLocation>
        <location evidence="1">Cell membrane</location>
        <topology evidence="1">Multi-pass membrane protein</topology>
    </subcellularLocation>
</comment>
<reference evidence="8 9" key="1">
    <citation type="submission" date="2021-02" db="EMBL/GenBank/DDBJ databases">
        <title>Sulfurospirillum tamanensis sp. nov.</title>
        <authorList>
            <person name="Frolova A."/>
            <person name="Merkel A."/>
            <person name="Slobodkin A."/>
        </authorList>
    </citation>
    <scope>NUCLEOTIDE SEQUENCE [LARGE SCALE GENOMIC DNA]</scope>
    <source>
        <strain evidence="8 9">T05b</strain>
    </source>
</reference>
<evidence type="ECO:0000256" key="1">
    <source>
        <dbReference type="ARBA" id="ARBA00004651"/>
    </source>
</evidence>
<feature type="transmembrane region" description="Helical" evidence="7">
    <location>
        <begin position="100"/>
        <end position="119"/>
    </location>
</feature>
<keyword evidence="3" id="KW-1003">Cell membrane</keyword>
<feature type="transmembrane region" description="Helical" evidence="7">
    <location>
        <begin position="21"/>
        <end position="43"/>
    </location>
</feature>
<accession>A0ABS2WQ58</accession>
<feature type="transmembrane region" description="Helical" evidence="7">
    <location>
        <begin position="276"/>
        <end position="296"/>
    </location>
</feature>
<feature type="transmembrane region" description="Helical" evidence="7">
    <location>
        <begin position="199"/>
        <end position="222"/>
    </location>
</feature>
<keyword evidence="9" id="KW-1185">Reference proteome</keyword>
<evidence type="ECO:0000256" key="3">
    <source>
        <dbReference type="ARBA" id="ARBA00022475"/>
    </source>
</evidence>
<keyword evidence="5 7" id="KW-1133">Transmembrane helix</keyword>
<feature type="transmembrane region" description="Helical" evidence="7">
    <location>
        <begin position="234"/>
        <end position="256"/>
    </location>
</feature>
<evidence type="ECO:0000313" key="9">
    <source>
        <dbReference type="Proteomes" id="UP000703590"/>
    </source>
</evidence>
<dbReference type="PANTHER" id="PTHR34856">
    <property type="entry name" value="PROTEIN NRFD"/>
    <property type="match status" value="1"/>
</dbReference>
<dbReference type="Proteomes" id="UP000703590">
    <property type="component" value="Unassembled WGS sequence"/>
</dbReference>
<evidence type="ECO:0000256" key="6">
    <source>
        <dbReference type="ARBA" id="ARBA00023136"/>
    </source>
</evidence>
<feature type="transmembrane region" description="Helical" evidence="7">
    <location>
        <begin position="63"/>
        <end position="88"/>
    </location>
</feature>
<evidence type="ECO:0000256" key="7">
    <source>
        <dbReference type="SAM" id="Phobius"/>
    </source>
</evidence>
<proteinExistence type="inferred from homology"/>
<protein>
    <submittedName>
        <fullName evidence="8">Polysulfide reductase NrfD</fullName>
    </submittedName>
</protein>
<dbReference type="InterPro" id="IPR052049">
    <property type="entry name" value="Electron_transfer_protein"/>
</dbReference>
<keyword evidence="6 7" id="KW-0472">Membrane</keyword>
<evidence type="ECO:0000256" key="5">
    <source>
        <dbReference type="ARBA" id="ARBA00022989"/>
    </source>
</evidence>
<evidence type="ECO:0000256" key="4">
    <source>
        <dbReference type="ARBA" id="ARBA00022692"/>
    </source>
</evidence>
<dbReference type="InterPro" id="IPR005614">
    <property type="entry name" value="NrfD-like"/>
</dbReference>
<dbReference type="PANTHER" id="PTHR34856:SF2">
    <property type="entry name" value="PROTEIN NRFD"/>
    <property type="match status" value="1"/>
</dbReference>
<organism evidence="8 9">
    <name type="scientific">Sulfurospirillum tamanense</name>
    <dbReference type="NCBI Taxonomy" id="2813362"/>
    <lineage>
        <taxon>Bacteria</taxon>
        <taxon>Pseudomonadati</taxon>
        <taxon>Campylobacterota</taxon>
        <taxon>Epsilonproteobacteria</taxon>
        <taxon>Campylobacterales</taxon>
        <taxon>Sulfurospirillaceae</taxon>
        <taxon>Sulfurospirillum</taxon>
    </lineage>
</organism>
<feature type="transmembrane region" description="Helical" evidence="7">
    <location>
        <begin position="303"/>
        <end position="322"/>
    </location>
</feature>
<reference evidence="8 9" key="3">
    <citation type="submission" date="2021-02" db="EMBL/GenBank/DDBJ databases">
        <authorList>
            <person name="Merkel A.Y."/>
        </authorList>
    </citation>
    <scope>NUCLEOTIDE SEQUENCE [LARGE SCALE GENOMIC DNA]</scope>
    <source>
        <strain evidence="8 9">T05b</strain>
    </source>
</reference>
<evidence type="ECO:0000313" key="8">
    <source>
        <dbReference type="EMBL" id="MBN2963821.1"/>
    </source>
</evidence>
<dbReference type="EMBL" id="JAFHKK010000004">
    <property type="protein sequence ID" value="MBN2963821.1"/>
    <property type="molecule type" value="Genomic_DNA"/>
</dbReference>
<reference evidence="9" key="2">
    <citation type="submission" date="2021-02" db="EMBL/GenBank/DDBJ databases">
        <title>Sulfurospirillum tamanensis sp. nov.</title>
        <authorList>
            <person name="Merkel A.Y."/>
        </authorList>
    </citation>
    <scope>NUCLEOTIDE SEQUENCE [LARGE SCALE GENOMIC DNA]</scope>
    <source>
        <strain evidence="9">T05b</strain>
    </source>
</reference>
<feature type="transmembrane region" description="Helical" evidence="7">
    <location>
        <begin position="342"/>
        <end position="372"/>
    </location>
</feature>
<evidence type="ECO:0000256" key="2">
    <source>
        <dbReference type="ARBA" id="ARBA00008929"/>
    </source>
</evidence>
<comment type="similarity">
    <text evidence="2">Belongs to the NrfD family.</text>
</comment>
<sequence>MSLKNYLPLKSEINLFNVEKNPVTLVIMAFTALFLAMYLYGIVNFFMYGHDAYNVTRQFPWGLLMVMYEFFVGLAMGLGILGASIIVFDIKPLRFLAKRALLFGLLSLFAGFSVFLFEIGHPVRMVIYVAISGNISSTLFWLGVFYPLFMLFSVLAFVNVGRKNEKIMAALALVFAICSIMTAGSIFGLLNSTPFANGIYYPIQFLLSSVAMGVFLLLLWYGINKTNKTQDFDVMIKLLGIMVSILLLMSISRYLVGVYGNLPERALPIAYIYSSSNFLVWELFFGLVAPLLIILFVSNKKQWLYIAAVPALVGYFFSRYNLVEGLQLYPKLMEKTREYQEAVTMITGYVPSLVEISLSVGGIGVAVVLYYVSNRVLELDN</sequence>
<comment type="caution">
    <text evidence="8">The sequence shown here is derived from an EMBL/GenBank/DDBJ whole genome shotgun (WGS) entry which is preliminary data.</text>
</comment>
<feature type="transmembrane region" description="Helical" evidence="7">
    <location>
        <begin position="139"/>
        <end position="160"/>
    </location>
</feature>
<name>A0ABS2WQ58_9BACT</name>
<gene>
    <name evidence="8" type="primary">nrfD</name>
    <name evidence="8" type="ORF">JWV37_03420</name>
</gene>
<dbReference type="Pfam" id="PF03916">
    <property type="entry name" value="NrfD"/>
    <property type="match status" value="1"/>
</dbReference>
<dbReference type="RefSeq" id="WP_205458296.1">
    <property type="nucleotide sequence ID" value="NZ_JAFHKK010000004.1"/>
</dbReference>